<evidence type="ECO:0000313" key="1">
    <source>
        <dbReference type="EMBL" id="EXU95786.1"/>
    </source>
</evidence>
<dbReference type="AlphaFoldDB" id="A0A014PJE6"/>
<protein>
    <submittedName>
        <fullName evidence="1">Uncharacterized protein</fullName>
    </submittedName>
</protein>
<gene>
    <name evidence="1" type="ORF">X797_011137</name>
</gene>
<comment type="caution">
    <text evidence="1">The sequence shown here is derived from an EMBL/GenBank/DDBJ whole genome shotgun (WGS) entry which is preliminary data.</text>
</comment>
<reference evidence="1 2" key="1">
    <citation type="submission" date="2014-02" db="EMBL/GenBank/DDBJ databases">
        <title>The genome sequence of the entomopathogenic fungus Metarhizium robertsii ARSEF 2575.</title>
        <authorList>
            <person name="Giuliano Garisto Donzelli B."/>
            <person name="Roe B.A."/>
            <person name="Macmil S.L."/>
            <person name="Krasnoff S.B."/>
            <person name="Gibson D.M."/>
        </authorList>
    </citation>
    <scope>NUCLEOTIDE SEQUENCE [LARGE SCALE GENOMIC DNA]</scope>
    <source>
        <strain evidence="1 2">ARSEF 2575</strain>
    </source>
</reference>
<accession>A0A014PJE6</accession>
<evidence type="ECO:0000313" key="2">
    <source>
        <dbReference type="Proteomes" id="UP000030151"/>
    </source>
</evidence>
<proteinExistence type="predicted"/>
<organism evidence="1 2">
    <name type="scientific">Metarhizium robertsii</name>
    <dbReference type="NCBI Taxonomy" id="568076"/>
    <lineage>
        <taxon>Eukaryota</taxon>
        <taxon>Fungi</taxon>
        <taxon>Dikarya</taxon>
        <taxon>Ascomycota</taxon>
        <taxon>Pezizomycotina</taxon>
        <taxon>Sordariomycetes</taxon>
        <taxon>Hypocreomycetidae</taxon>
        <taxon>Hypocreales</taxon>
        <taxon>Clavicipitaceae</taxon>
        <taxon>Metarhizium</taxon>
    </lineage>
</organism>
<dbReference type="Proteomes" id="UP000030151">
    <property type="component" value="Unassembled WGS sequence"/>
</dbReference>
<sequence>MTPSCYGLYISSCYGRVEVLDRNKSAVLYRAEVQLSKPQLYIYRPLTEMFCDEIVALATFRRFSSAINIQIYDGEHLDMRRKNLLSSTHTLRVEGRRWSWRRDGILKGNLRLINVTSNRTIATFHKKTSWSGKMLGIFTVFGTHQSPVLDAVIVTGLAKLGYQWLAQSMASGT</sequence>
<name>A0A014PJE6_9HYPO</name>
<dbReference type="HOGENOM" id="CLU_1644121_0_0_1"/>
<dbReference type="EMBL" id="JELW01000065">
    <property type="protein sequence ID" value="EXU95786.1"/>
    <property type="molecule type" value="Genomic_DNA"/>
</dbReference>